<dbReference type="Proteomes" id="UP001642502">
    <property type="component" value="Unassembled WGS sequence"/>
</dbReference>
<name>A0ABP0DND9_9PEZI</name>
<dbReference type="EMBL" id="CAWUON010000035">
    <property type="protein sequence ID" value="CAK7268291.1"/>
    <property type="molecule type" value="Genomic_DNA"/>
</dbReference>
<sequence length="218" mass="24445">MVNTNKDWRRWFNYIKAAAGDEWRHFSPEDDYVPEPNLAAPEVPVIELRPPLNLQEGKSAEQRKEAERIYHLAAARISPAESIDILRVSTLLIFTFTAISTTSDKSAHEAKGMAEAPSADLVAKKTAMVQELIKDIEASTQANEDLIDILLHDFPGWETDDFAAVKGPVLSELRTLFMRRGVYVKKKAIFARPKCFADIVVTRDIAPRPDSAIKTLVL</sequence>
<proteinExistence type="predicted"/>
<evidence type="ECO:0000313" key="2">
    <source>
        <dbReference type="Proteomes" id="UP001642502"/>
    </source>
</evidence>
<protein>
    <submittedName>
        <fullName evidence="1">Uncharacterized protein</fullName>
    </submittedName>
</protein>
<reference evidence="1 2" key="1">
    <citation type="submission" date="2024-01" db="EMBL/GenBank/DDBJ databases">
        <authorList>
            <person name="Allen C."/>
            <person name="Tagirdzhanova G."/>
        </authorList>
    </citation>
    <scope>NUCLEOTIDE SEQUENCE [LARGE SCALE GENOMIC DNA]</scope>
    <source>
        <strain evidence="1 2">CBS 119000</strain>
    </source>
</reference>
<accession>A0ABP0DND9</accession>
<gene>
    <name evidence="1" type="ORF">SEPCBS119000_002985</name>
</gene>
<evidence type="ECO:0000313" key="1">
    <source>
        <dbReference type="EMBL" id="CAK7268291.1"/>
    </source>
</evidence>
<organism evidence="1 2">
    <name type="scientific">Sporothrix epigloea</name>
    <dbReference type="NCBI Taxonomy" id="1892477"/>
    <lineage>
        <taxon>Eukaryota</taxon>
        <taxon>Fungi</taxon>
        <taxon>Dikarya</taxon>
        <taxon>Ascomycota</taxon>
        <taxon>Pezizomycotina</taxon>
        <taxon>Sordariomycetes</taxon>
        <taxon>Sordariomycetidae</taxon>
        <taxon>Ophiostomatales</taxon>
        <taxon>Ophiostomataceae</taxon>
        <taxon>Sporothrix</taxon>
    </lineage>
</organism>
<comment type="caution">
    <text evidence="1">The sequence shown here is derived from an EMBL/GenBank/DDBJ whole genome shotgun (WGS) entry which is preliminary data.</text>
</comment>
<keyword evidence="2" id="KW-1185">Reference proteome</keyword>